<dbReference type="SUPFAM" id="SSF52047">
    <property type="entry name" value="RNI-like"/>
    <property type="match status" value="1"/>
</dbReference>
<feature type="compositionally biased region" description="Low complexity" evidence="2">
    <location>
        <begin position="97"/>
        <end position="113"/>
    </location>
</feature>
<feature type="compositionally biased region" description="Gly residues" evidence="2">
    <location>
        <begin position="544"/>
        <end position="557"/>
    </location>
</feature>
<feature type="region of interest" description="Disordered" evidence="2">
    <location>
        <begin position="2668"/>
        <end position="2752"/>
    </location>
</feature>
<feature type="compositionally biased region" description="Gly residues" evidence="2">
    <location>
        <begin position="1264"/>
        <end position="1282"/>
    </location>
</feature>
<feature type="compositionally biased region" description="Polar residues" evidence="2">
    <location>
        <begin position="310"/>
        <end position="326"/>
    </location>
</feature>
<evidence type="ECO:0000313" key="3">
    <source>
        <dbReference type="EMBL" id="KAG2495322.1"/>
    </source>
</evidence>
<dbReference type="InterPro" id="IPR032675">
    <property type="entry name" value="LRR_dom_sf"/>
</dbReference>
<feature type="compositionally biased region" description="Low complexity" evidence="2">
    <location>
        <begin position="928"/>
        <end position="944"/>
    </location>
</feature>
<dbReference type="OrthoDB" id="543841at2759"/>
<accession>A0A835Y557</accession>
<comment type="caution">
    <text evidence="3">The sequence shown here is derived from an EMBL/GenBank/DDBJ whole genome shotgun (WGS) entry which is preliminary data.</text>
</comment>
<feature type="compositionally biased region" description="Gly residues" evidence="2">
    <location>
        <begin position="2544"/>
        <end position="2572"/>
    </location>
</feature>
<dbReference type="GO" id="GO:0005930">
    <property type="term" value="C:axoneme"/>
    <property type="evidence" value="ECO:0007669"/>
    <property type="project" value="UniProtKB-SubCell"/>
</dbReference>
<feature type="compositionally biased region" description="Low complexity" evidence="2">
    <location>
        <begin position="2261"/>
        <end position="2324"/>
    </location>
</feature>
<feature type="compositionally biased region" description="Polar residues" evidence="2">
    <location>
        <begin position="684"/>
        <end position="697"/>
    </location>
</feature>
<dbReference type="InterPro" id="IPR000048">
    <property type="entry name" value="IQ_motif_EF-hand-BS"/>
</dbReference>
<reference evidence="3" key="1">
    <citation type="journal article" date="2020" name="bioRxiv">
        <title>Comparative genomics of Chlamydomonas.</title>
        <authorList>
            <person name="Craig R.J."/>
            <person name="Hasan A.R."/>
            <person name="Ness R.W."/>
            <person name="Keightley P.D."/>
        </authorList>
    </citation>
    <scope>NUCLEOTIDE SEQUENCE</scope>
    <source>
        <strain evidence="3">CCAP 11/70</strain>
    </source>
</reference>
<feature type="region of interest" description="Disordered" evidence="2">
    <location>
        <begin position="2261"/>
        <end position="2355"/>
    </location>
</feature>
<feature type="compositionally biased region" description="Low complexity" evidence="2">
    <location>
        <begin position="952"/>
        <end position="962"/>
    </location>
</feature>
<dbReference type="PANTHER" id="PTHR24114:SF2">
    <property type="entry name" value="F-BOX DOMAIN-CONTAINING PROTEIN-RELATED"/>
    <property type="match status" value="1"/>
</dbReference>
<dbReference type="InterPro" id="IPR052394">
    <property type="entry name" value="LRR-containing"/>
</dbReference>
<evidence type="ECO:0000313" key="4">
    <source>
        <dbReference type="Proteomes" id="UP000612055"/>
    </source>
</evidence>
<feature type="compositionally biased region" description="Polar residues" evidence="2">
    <location>
        <begin position="163"/>
        <end position="176"/>
    </location>
</feature>
<feature type="region of interest" description="Disordered" evidence="2">
    <location>
        <begin position="1"/>
        <end position="57"/>
    </location>
</feature>
<feature type="compositionally biased region" description="Low complexity" evidence="2">
    <location>
        <begin position="1232"/>
        <end position="1243"/>
    </location>
</feature>
<protein>
    <submittedName>
        <fullName evidence="3">Uncharacterized protein</fullName>
    </submittedName>
</protein>
<dbReference type="PANTHER" id="PTHR24114">
    <property type="entry name" value="LEUCINE RICH REPEAT FAMILY PROTEIN"/>
    <property type="match status" value="1"/>
</dbReference>
<feature type="region of interest" description="Disordered" evidence="2">
    <location>
        <begin position="2481"/>
        <end position="2572"/>
    </location>
</feature>
<feature type="compositionally biased region" description="Gly residues" evidence="2">
    <location>
        <begin position="2711"/>
        <end position="2724"/>
    </location>
</feature>
<evidence type="ECO:0000256" key="2">
    <source>
        <dbReference type="SAM" id="MobiDB-lite"/>
    </source>
</evidence>
<feature type="region of interest" description="Disordered" evidence="2">
    <location>
        <begin position="1196"/>
        <end position="1296"/>
    </location>
</feature>
<feature type="region of interest" description="Disordered" evidence="2">
    <location>
        <begin position="543"/>
        <end position="578"/>
    </location>
</feature>
<feature type="compositionally biased region" description="Gly residues" evidence="2">
    <location>
        <begin position="1915"/>
        <end position="1945"/>
    </location>
</feature>
<feature type="region of interest" description="Disordered" evidence="2">
    <location>
        <begin position="997"/>
        <end position="1046"/>
    </location>
</feature>
<feature type="region of interest" description="Disordered" evidence="2">
    <location>
        <begin position="1807"/>
        <end position="1874"/>
    </location>
</feature>
<feature type="region of interest" description="Disordered" evidence="2">
    <location>
        <begin position="2180"/>
        <end position="2220"/>
    </location>
</feature>
<feature type="compositionally biased region" description="Acidic residues" evidence="2">
    <location>
        <begin position="730"/>
        <end position="746"/>
    </location>
</feature>
<proteinExistence type="predicted"/>
<feature type="compositionally biased region" description="Gly residues" evidence="2">
    <location>
        <begin position="850"/>
        <end position="866"/>
    </location>
</feature>
<sequence length="2954" mass="299089">MDSEEEQQGQRPRNLSQAPQAARKSVNWARKRPTDEGATKPRGAAESPTTGYSAAPLGVWREGAISPLERAASVASATSFARPESGHGAGGTRSRRMSGNLSRRSSLGQRSSMTGGWNTDGGESSALDRSSLPPGYRIPSAARLSAAPSHLPPHMVPPPGSVTSARPGTSDTYGTQSVSYNQQYAPYTPPMSPSKVGLSARQRAMLDASQVGTFRFARVQRAGEGVDRDRDASPSALASPTSPSLPLLALSSIAMSGMVPNPSSPFRATAQAVMAANRLQPAPRRGPKGPHTQPPAALGALLQHLNESAQLGNAPQPPGFSTSPSAAHSLHGGDMSHRSEGSESSLAAPAWAPQYGGAAQSYVPLGRAAHASPGMTPVTRTDVFASFIRPGRPSVPQPGLMAAPNSTEPDMTDAEALLYGGTVAGGRVRPGAREDFDQAAAMNSVLDEELAPLLKEVAEINVRPSVRAALGKLDDRAIKMLFAATSRRVEHLPCTPVAMSSGGGLLLPLPGPKGVPGFKVNSKGQIHSTTQIGHYLSSLEHAGGRGAAGAGGGGAGGPVRRTGSGSGHGSPHHTLSGGLSSEFSFLQQLLEQDPEALSPKTRSLLTRFGPQATREIIEAAERERAAAAAAAATPPGPAGSSAVSYRRAGAASSSPRRGALAPPDGPSGGTPTTGRKGGLRAATKSGTGAQPSSSDSRVSLPAFAGAASAAAVSASGQGHTVHHIPRPDPLLDEEEEGEEAEGDEPMGEAGRGLELDGASSGEEGSLDSLERLEEVGLAEDVASQEDSPAPGQGQGERAGSPGAALSVGFAPTAQVAVGRSGGKGGKRGGRPVPVTDLRTKFGRLSNPGGAAAGGGGGGGTGSGGAPTSGRSGRATDRSTVPQDPIEARRLRLGKLMADLESEHVDDAELARYAPFIGLDDSDNESSRGPSRASHAAGPGSGPAVRHSHSHAHVGSGSHPVSARQTAAVTARLVARASEVSVSCPTLAASLAERLAADRGSDGQPYGSSGVYGGGEPAESDDEDDEDRGVTDEQLGLPTPDQMLAALGPGATASDALFARLEHGMKRRAALRQRRAAREEAARRRAAEDASRYVEVDLGSEDDDLAAPLAAGARRAVAAVRRHGPQGREELLLAKSGLDTWPSLRAHPERAAAAAGHASATATPAPLSTATSMARLHTQLSSASGGSLSQALAAIGADGTPIAPNPDGAGGGTPPPEGATSGDTAPPGAGSEPGALAPADGADPNEGQVLASPHQPPLTPTSGEEAGGAGAGSPGTADGGGVTSGPAADSPAPHLVWYPSGGGVRSVSPNAAAAGGTSARGRVVGGAAGRAYGLPASVPYSFASERQRAKLEPMFDNWQVAAGPDPQLMALGAFKEALLPGDAGPPPQELKAFAPLPGEPVKVTAAQVSRRLAQMGEVGSTTLDLDFGPRLTRGDLGVVFAAIKDLPPPCVTGLRATDGAMTSSAVDGLVPLLRNCPGVEEVDLRGNLSLDASALSCLAPLLHSGAGVGAGGLHRGGLRVLDLSGCARLAEGAAGAAGFGALLAALAQNRGLQSLRLSGCGLTDACLALFERCLASNTGLRALDLSRNAFSAAGINALCRDLEDNRSLRWLSLASCSLGDACAPPLERLLAAHPALRHLDLAHNNLAWKGADALASGLTPRPEQLDPALGLPALRSLALDGNPLGQAGVLAVLRLLLANTRLRSVSLAGVSLTPVPGEPLDLDPAHPNGHYSLDLADTEQRKAAVTLVALWSASSGSSWVSASLDGQPLHLPRAAAGGAPLPARLRWPDAMPARGQLVVSVRNNASLDPALAGPPPSLDPAPKRVAPSQAQAQARPPLGGPSFGGASTRPVSVMEGGRRPSGTGPSYAGSTGPGGAPLSVRSYEYNWDEQYSPRSQPTSLGVVAGLGGRGVSDSGGPPGASEGGGVTGAGEGGTAPGEAGGGTEAGGGHKRVRVGEGDDDPSSAVLTTSLMTCLEAALEGPAGSEVWKTQLLTLATKVSYISACQAGRLLSRLRYRSERADAAATLLSAVPDLHRAPWALSDLAGFGPDDIAELLQELSLAPLLPLRTRVVNGWDACCSGHIKLDLAQQSHRFLAILLVQRAVRGSGASQWSTPQAAEPIEDLFGAATARLGDATACMRAITFGGAPLGHSVIYLSSANIPVSGTLEMQFVNVRPRKHIDYPGLGLGKQRRQAPSILSGKTPAPPPLTASPTKTRLRESLSASVASGIGLGDERSRGAGAVTPSASAPVNFASASGLGLPGASPIPGTAGGSPAPGTSGPSDAASPSASRPRTPQDAEAAAAGTGPGTAAGTTAPSPEGSPSTADAGGGGGAGAVSRGATRHPSVSGIPSASSAGGAASSAAAAAPVGAAGLLAMRRHTMFASGPPPAVGANIVAMEAVRLAASYLSTSLALNATFGKKNWWTPYLTAWEGLYMEALLRLGLPHDHPAIAGWRQAGAMWKSSAYRCFSVRLHEEVAERHEGYTLGAGGTTKRQSGHTGEDGAGEPGAATARGKVKGKDGKKSARGAAEASGGEESGGRRGKAGKGGKAGAKGGKGGRAGGGTHDGHGSHGWGPGHVDSATLRLLGAVDNKARHLAPLMVDMACQISMSCHMVMHLLRLLPDFDLRLRVLVALWPCIWDRGNVIDLVLDLDHPIAVPLLHKKSTESMPITATVSHHPSGEHPPGNHAAALRASATSPVPGAGNSPKRNSGPDHGMGAGGGAGGGAGAASVPTTPASPHHGDHGPPLLRPRGFTPSPHSGDELLLRVAGALGWRSLALPWSTPGCLAGLTLHLHLGAIDQLQAVAALCRFADRCYSATGVQVITALACDGAMLDLEEAVELRGGVWELVLARTVLCLDRPEYGTVSMQLGGITADAQRAVAAVTIQAVWRGYLVRRSLRERVLEEAGGSAWRRAAGLARHLRRLASMRTLAADLDISRAQGAMERGYLRMLYGPNAA</sequence>
<comment type="subcellular location">
    <subcellularLocation>
        <location evidence="1">Cytoplasm</location>
        <location evidence="1">Cytoskeleton</location>
        <location evidence="1">Cilium axoneme</location>
    </subcellularLocation>
</comment>
<dbReference type="Gene3D" id="3.80.10.10">
    <property type="entry name" value="Ribonuclease Inhibitor"/>
    <property type="match status" value="1"/>
</dbReference>
<organism evidence="3 4">
    <name type="scientific">Edaphochlamys debaryana</name>
    <dbReference type="NCBI Taxonomy" id="47281"/>
    <lineage>
        <taxon>Eukaryota</taxon>
        <taxon>Viridiplantae</taxon>
        <taxon>Chlorophyta</taxon>
        <taxon>core chlorophytes</taxon>
        <taxon>Chlorophyceae</taxon>
        <taxon>CS clade</taxon>
        <taxon>Chlamydomonadales</taxon>
        <taxon>Chlamydomonadales incertae sedis</taxon>
        <taxon>Edaphochlamys</taxon>
    </lineage>
</organism>
<dbReference type="Pfam" id="PF13516">
    <property type="entry name" value="LRR_6"/>
    <property type="match status" value="2"/>
</dbReference>
<feature type="region of interest" description="Disordered" evidence="2">
    <location>
        <begin position="310"/>
        <end position="346"/>
    </location>
</feature>
<feature type="compositionally biased region" description="Low complexity" evidence="2">
    <location>
        <begin position="755"/>
        <end position="767"/>
    </location>
</feature>
<feature type="region of interest" description="Disordered" evidence="2">
    <location>
        <begin position="1888"/>
        <end position="1961"/>
    </location>
</feature>
<feature type="compositionally biased region" description="Acidic residues" evidence="2">
    <location>
        <begin position="1017"/>
        <end position="1026"/>
    </location>
</feature>
<dbReference type="CDD" id="cd23767">
    <property type="entry name" value="IQCD"/>
    <property type="match status" value="1"/>
</dbReference>
<feature type="region of interest" description="Disordered" evidence="2">
    <location>
        <begin position="627"/>
        <end position="698"/>
    </location>
</feature>
<name>A0A835Y557_9CHLO</name>
<dbReference type="SMART" id="SM00015">
    <property type="entry name" value="IQ"/>
    <property type="match status" value="1"/>
</dbReference>
<dbReference type="Pfam" id="PF00612">
    <property type="entry name" value="IQ"/>
    <property type="match status" value="1"/>
</dbReference>
<evidence type="ECO:0000256" key="1">
    <source>
        <dbReference type="ARBA" id="ARBA00004430"/>
    </source>
</evidence>
<feature type="region of interest" description="Disordered" evidence="2">
    <location>
        <begin position="222"/>
        <end position="242"/>
    </location>
</feature>
<keyword evidence="4" id="KW-1185">Reference proteome</keyword>
<feature type="region of interest" description="Disordered" evidence="2">
    <location>
        <begin position="920"/>
        <end position="962"/>
    </location>
</feature>
<dbReference type="Proteomes" id="UP000612055">
    <property type="component" value="Unassembled WGS sequence"/>
</dbReference>
<feature type="compositionally biased region" description="Low complexity" evidence="2">
    <location>
        <begin position="2333"/>
        <end position="2355"/>
    </location>
</feature>
<feature type="region of interest" description="Disordered" evidence="2">
    <location>
        <begin position="714"/>
        <end position="887"/>
    </location>
</feature>
<feature type="compositionally biased region" description="Polar residues" evidence="2">
    <location>
        <begin position="9"/>
        <end position="19"/>
    </location>
</feature>
<feature type="compositionally biased region" description="Low complexity" evidence="2">
    <location>
        <begin position="233"/>
        <end position="242"/>
    </location>
</feature>
<feature type="compositionally biased region" description="Pro residues" evidence="2">
    <location>
        <begin position="150"/>
        <end position="160"/>
    </location>
</feature>
<gene>
    <name evidence="3" type="ORF">HYH03_006592</name>
</gene>
<dbReference type="EMBL" id="JAEHOE010000025">
    <property type="protein sequence ID" value="KAG2495322.1"/>
    <property type="molecule type" value="Genomic_DNA"/>
</dbReference>
<dbReference type="InterPro" id="IPR001611">
    <property type="entry name" value="Leu-rich_rpt"/>
</dbReference>
<feature type="region of interest" description="Disordered" evidence="2">
    <location>
        <begin position="69"/>
        <end position="176"/>
    </location>
</feature>
<dbReference type="PROSITE" id="PS50096">
    <property type="entry name" value="IQ"/>
    <property type="match status" value="1"/>
</dbReference>
<dbReference type="SMART" id="SM00368">
    <property type="entry name" value="LRR_RI"/>
    <property type="match status" value="5"/>
</dbReference>
<feature type="compositionally biased region" description="Low complexity" evidence="2">
    <location>
        <begin position="627"/>
        <end position="662"/>
    </location>
</feature>